<evidence type="ECO:0000313" key="3">
    <source>
        <dbReference type="EMBL" id="QCD79015.1"/>
    </source>
</evidence>
<dbReference type="Proteomes" id="UP000501690">
    <property type="component" value="Linkage Group LG1"/>
</dbReference>
<evidence type="ECO:0000256" key="2">
    <source>
        <dbReference type="SAM" id="SignalP"/>
    </source>
</evidence>
<accession>A0A4D6KR00</accession>
<evidence type="ECO:0000256" key="1">
    <source>
        <dbReference type="SAM" id="MobiDB-lite"/>
    </source>
</evidence>
<organism evidence="3 4">
    <name type="scientific">Vigna unguiculata</name>
    <name type="common">Cowpea</name>
    <dbReference type="NCBI Taxonomy" id="3917"/>
    <lineage>
        <taxon>Eukaryota</taxon>
        <taxon>Viridiplantae</taxon>
        <taxon>Streptophyta</taxon>
        <taxon>Embryophyta</taxon>
        <taxon>Tracheophyta</taxon>
        <taxon>Spermatophyta</taxon>
        <taxon>Magnoliopsida</taxon>
        <taxon>eudicotyledons</taxon>
        <taxon>Gunneridae</taxon>
        <taxon>Pentapetalae</taxon>
        <taxon>rosids</taxon>
        <taxon>fabids</taxon>
        <taxon>Fabales</taxon>
        <taxon>Fabaceae</taxon>
        <taxon>Papilionoideae</taxon>
        <taxon>50 kb inversion clade</taxon>
        <taxon>NPAAA clade</taxon>
        <taxon>indigoferoid/millettioid clade</taxon>
        <taxon>Phaseoleae</taxon>
        <taxon>Vigna</taxon>
    </lineage>
</organism>
<name>A0A4D6KR00_VIGUN</name>
<feature type="chain" id="PRO_5020032103" evidence="2">
    <location>
        <begin position="23"/>
        <end position="203"/>
    </location>
</feature>
<sequence length="203" mass="22529">MLLLLGLLMGLGLKVHVGHVLGLEHDLGLGVDPSYKPCWDHITRLTLNEFQASYYSHHRSQSTLSETNYLLKASGYNLSLNPYQVIKMGHHHGHPLTGAMELPQYLKPSKHSPYKVKKNITHRTASPSTSLRLKGLAQARGSRSSEPPSPRRGLEKGEQWLPAPSRLGEPSSPERECGSLKRKRVAQATPRGEKPRRAPKSLA</sequence>
<feature type="signal peptide" evidence="2">
    <location>
        <begin position="1"/>
        <end position="22"/>
    </location>
</feature>
<evidence type="ECO:0000313" key="4">
    <source>
        <dbReference type="Proteomes" id="UP000501690"/>
    </source>
</evidence>
<keyword evidence="4" id="KW-1185">Reference proteome</keyword>
<feature type="compositionally biased region" description="Polar residues" evidence="1">
    <location>
        <begin position="122"/>
        <end position="131"/>
    </location>
</feature>
<proteinExistence type="predicted"/>
<feature type="region of interest" description="Disordered" evidence="1">
    <location>
        <begin position="120"/>
        <end position="203"/>
    </location>
</feature>
<keyword evidence="2" id="KW-0732">Signal</keyword>
<dbReference type="EMBL" id="CP039345">
    <property type="protein sequence ID" value="QCD79015.1"/>
    <property type="molecule type" value="Genomic_DNA"/>
</dbReference>
<protein>
    <submittedName>
        <fullName evidence="3">Uncharacterized protein</fullName>
    </submittedName>
</protein>
<gene>
    <name evidence="3" type="ORF">DEO72_LG1g2652</name>
</gene>
<reference evidence="3 4" key="1">
    <citation type="submission" date="2019-04" db="EMBL/GenBank/DDBJ databases">
        <title>An improved genome assembly and genetic linkage map for asparagus bean, Vigna unguiculata ssp. sesquipedialis.</title>
        <authorList>
            <person name="Xia Q."/>
            <person name="Zhang R."/>
            <person name="Dong Y."/>
        </authorList>
    </citation>
    <scope>NUCLEOTIDE SEQUENCE [LARGE SCALE GENOMIC DNA]</scope>
    <source>
        <tissue evidence="3">Leaf</tissue>
    </source>
</reference>
<dbReference type="AlphaFoldDB" id="A0A4D6KR00"/>